<evidence type="ECO:0000256" key="1">
    <source>
        <dbReference type="ARBA" id="ARBA00001971"/>
    </source>
</evidence>
<comment type="caution">
    <text evidence="12">The sequence shown here is derived from an EMBL/GenBank/DDBJ whole genome shotgun (WGS) entry which is preliminary data.</text>
</comment>
<dbReference type="GO" id="GO:0020037">
    <property type="term" value="F:heme binding"/>
    <property type="evidence" value="ECO:0007669"/>
    <property type="project" value="InterPro"/>
</dbReference>
<organism evidence="12 13">
    <name type="scientific">Agrocybe pediades</name>
    <dbReference type="NCBI Taxonomy" id="84607"/>
    <lineage>
        <taxon>Eukaryota</taxon>
        <taxon>Fungi</taxon>
        <taxon>Dikarya</taxon>
        <taxon>Basidiomycota</taxon>
        <taxon>Agaricomycotina</taxon>
        <taxon>Agaricomycetes</taxon>
        <taxon>Agaricomycetidae</taxon>
        <taxon>Agaricales</taxon>
        <taxon>Agaricineae</taxon>
        <taxon>Strophariaceae</taxon>
        <taxon>Agrocybe</taxon>
    </lineage>
</organism>
<evidence type="ECO:0000256" key="3">
    <source>
        <dbReference type="ARBA" id="ARBA00010617"/>
    </source>
</evidence>
<dbReference type="GO" id="GO:0016705">
    <property type="term" value="F:oxidoreductase activity, acting on paired donors, with incorporation or reduction of molecular oxygen"/>
    <property type="evidence" value="ECO:0007669"/>
    <property type="project" value="InterPro"/>
</dbReference>
<name>A0A8H4R4L7_9AGAR</name>
<dbReference type="PANTHER" id="PTHR46300">
    <property type="entry name" value="P450, PUTATIVE (EUROFUNG)-RELATED-RELATED"/>
    <property type="match status" value="1"/>
</dbReference>
<keyword evidence="13" id="KW-1185">Reference proteome</keyword>
<feature type="chain" id="PRO_5034905805" description="Cytochrome P450" evidence="11">
    <location>
        <begin position="23"/>
        <end position="530"/>
    </location>
</feature>
<dbReference type="CDD" id="cd11065">
    <property type="entry name" value="CYP64-like"/>
    <property type="match status" value="1"/>
</dbReference>
<evidence type="ECO:0000256" key="9">
    <source>
        <dbReference type="PIRSR" id="PIRSR602401-1"/>
    </source>
</evidence>
<evidence type="ECO:0000256" key="6">
    <source>
        <dbReference type="ARBA" id="ARBA00023002"/>
    </source>
</evidence>
<dbReference type="PRINTS" id="PR00463">
    <property type="entry name" value="EP450I"/>
</dbReference>
<reference evidence="12 13" key="1">
    <citation type="submission" date="2019-12" db="EMBL/GenBank/DDBJ databases">
        <authorList>
            <person name="Floudas D."/>
            <person name="Bentzer J."/>
            <person name="Ahren D."/>
            <person name="Johansson T."/>
            <person name="Persson P."/>
            <person name="Tunlid A."/>
        </authorList>
    </citation>
    <scope>NUCLEOTIDE SEQUENCE [LARGE SCALE GENOMIC DNA]</scope>
    <source>
        <strain evidence="12 13">CBS 102.39</strain>
    </source>
</reference>
<dbReference type="SUPFAM" id="SSF48264">
    <property type="entry name" value="Cytochrome P450"/>
    <property type="match status" value="1"/>
</dbReference>
<dbReference type="EMBL" id="JAACJL010000002">
    <property type="protein sequence ID" value="KAF4622323.1"/>
    <property type="molecule type" value="Genomic_DNA"/>
</dbReference>
<evidence type="ECO:0000256" key="8">
    <source>
        <dbReference type="ARBA" id="ARBA00023033"/>
    </source>
</evidence>
<keyword evidence="4 9" id="KW-0349">Heme</keyword>
<dbReference type="Proteomes" id="UP000521872">
    <property type="component" value="Unassembled WGS sequence"/>
</dbReference>
<feature type="binding site" description="axial binding residue" evidence="9">
    <location>
        <position position="459"/>
    </location>
    <ligand>
        <name>heme</name>
        <dbReference type="ChEBI" id="CHEBI:30413"/>
    </ligand>
    <ligandPart>
        <name>Fe</name>
        <dbReference type="ChEBI" id="CHEBI:18248"/>
    </ligandPart>
</feature>
<keyword evidence="7 9" id="KW-0408">Iron</keyword>
<feature type="signal peptide" evidence="11">
    <location>
        <begin position="1"/>
        <end position="22"/>
    </location>
</feature>
<proteinExistence type="inferred from homology"/>
<keyword evidence="8 10" id="KW-0503">Monooxygenase</keyword>
<dbReference type="InterPro" id="IPR001128">
    <property type="entry name" value="Cyt_P450"/>
</dbReference>
<dbReference type="GO" id="GO:0004497">
    <property type="term" value="F:monooxygenase activity"/>
    <property type="evidence" value="ECO:0007669"/>
    <property type="project" value="UniProtKB-KW"/>
</dbReference>
<dbReference type="AlphaFoldDB" id="A0A8H4R4L7"/>
<comment type="pathway">
    <text evidence="2">Secondary metabolite biosynthesis.</text>
</comment>
<dbReference type="PANTHER" id="PTHR46300:SF7">
    <property type="entry name" value="P450, PUTATIVE (EUROFUNG)-RELATED"/>
    <property type="match status" value="1"/>
</dbReference>
<accession>A0A8H4R4L7</accession>
<gene>
    <name evidence="12" type="ORF">D9613_009112</name>
</gene>
<dbReference type="InterPro" id="IPR002401">
    <property type="entry name" value="Cyt_P450_E_grp-I"/>
</dbReference>
<evidence type="ECO:0000256" key="11">
    <source>
        <dbReference type="SAM" id="SignalP"/>
    </source>
</evidence>
<dbReference type="InterPro" id="IPR036396">
    <property type="entry name" value="Cyt_P450_sf"/>
</dbReference>
<dbReference type="Gene3D" id="1.10.630.10">
    <property type="entry name" value="Cytochrome P450"/>
    <property type="match status" value="1"/>
</dbReference>
<sequence>MANQTDIVVILAALLLTLLIRSFQKKSCGLPYPPGPRPLPLIGNLHQFPSSPEWVVYDQWRKELGSDMIYIRGAGMEFIILHSLESMIDLLDKRSYIYSSRPDFPMAGDLMGWGWLIAALPYGAAWRERRQMFTKYFRSSNTSVFQPNQIIFIRGMLGRLLEDPDDFYSIIKHTVGGSTISMTYGLPIKKRDDPYVLLANEAIGWMNEGVLPANFLVNIFPALKYVPEFFPGAGFQKIAKKAKALQEKFLERPFEDSVRQMSNGDCKPCFLSATLASIEDAEESKYTHLQTVVKEAAGQVFQASADTTLSGVQAFVAAMVLFPEAQKKAQMEVDRVLGGRLPDFSDEPDIPYLTALVMELLRWNPMVPLGTAFVFWFSQLDLSSKPALPHKTTEEDVYNGYYIPKGAILMPNLWSLMYDETHFPNPSIFNPDRFLRDGKLRHDLPDPREIMFGFGRRVCPGKHMGISFMWLAAASMLSVFDIKKATDEHGQEIEPVLKPVYGVVSEFAPFKCAIRPRSKEAENLIRTASV</sequence>
<dbReference type="InterPro" id="IPR050364">
    <property type="entry name" value="Cytochrome_P450_fung"/>
</dbReference>
<evidence type="ECO:0000256" key="7">
    <source>
        <dbReference type="ARBA" id="ARBA00023004"/>
    </source>
</evidence>
<comment type="cofactor">
    <cofactor evidence="1 9">
        <name>heme</name>
        <dbReference type="ChEBI" id="CHEBI:30413"/>
    </cofactor>
</comment>
<dbReference type="InterPro" id="IPR017972">
    <property type="entry name" value="Cyt_P450_CS"/>
</dbReference>
<dbReference type="Pfam" id="PF00067">
    <property type="entry name" value="p450"/>
    <property type="match status" value="2"/>
</dbReference>
<dbReference type="GO" id="GO:0005506">
    <property type="term" value="F:iron ion binding"/>
    <property type="evidence" value="ECO:0007669"/>
    <property type="project" value="InterPro"/>
</dbReference>
<evidence type="ECO:0000256" key="10">
    <source>
        <dbReference type="RuleBase" id="RU000461"/>
    </source>
</evidence>
<keyword evidence="6 10" id="KW-0560">Oxidoreductase</keyword>
<evidence type="ECO:0000313" key="12">
    <source>
        <dbReference type="EMBL" id="KAF4622323.1"/>
    </source>
</evidence>
<keyword evidence="5 9" id="KW-0479">Metal-binding</keyword>
<comment type="similarity">
    <text evidence="3 10">Belongs to the cytochrome P450 family.</text>
</comment>
<protein>
    <recommendedName>
        <fullName evidence="14">Cytochrome P450</fullName>
    </recommendedName>
</protein>
<evidence type="ECO:0000313" key="13">
    <source>
        <dbReference type="Proteomes" id="UP000521872"/>
    </source>
</evidence>
<evidence type="ECO:0000256" key="4">
    <source>
        <dbReference type="ARBA" id="ARBA00022617"/>
    </source>
</evidence>
<dbReference type="PROSITE" id="PS00086">
    <property type="entry name" value="CYTOCHROME_P450"/>
    <property type="match status" value="1"/>
</dbReference>
<evidence type="ECO:0000256" key="5">
    <source>
        <dbReference type="ARBA" id="ARBA00022723"/>
    </source>
</evidence>
<keyword evidence="11" id="KW-0732">Signal</keyword>
<evidence type="ECO:0000256" key="2">
    <source>
        <dbReference type="ARBA" id="ARBA00005179"/>
    </source>
</evidence>
<evidence type="ECO:0008006" key="14">
    <source>
        <dbReference type="Google" id="ProtNLM"/>
    </source>
</evidence>